<feature type="domain" description="Methyl-accepting transducer" evidence="10">
    <location>
        <begin position="307"/>
        <end position="557"/>
    </location>
</feature>
<evidence type="ECO:0000313" key="12">
    <source>
        <dbReference type="EMBL" id="TCQ03243.1"/>
    </source>
</evidence>
<dbReference type="SMART" id="SM00283">
    <property type="entry name" value="MA"/>
    <property type="match status" value="1"/>
</dbReference>
<dbReference type="PANTHER" id="PTHR32089:SF112">
    <property type="entry name" value="LYSOZYME-LIKE PROTEIN-RELATED"/>
    <property type="match status" value="1"/>
</dbReference>
<gene>
    <name evidence="12" type="ORF">EDD79_101031</name>
</gene>
<dbReference type="InterPro" id="IPR004089">
    <property type="entry name" value="MCPsignal_dom"/>
</dbReference>
<dbReference type="InterPro" id="IPR033480">
    <property type="entry name" value="sCache_2"/>
</dbReference>
<dbReference type="GO" id="GO:0005886">
    <property type="term" value="C:plasma membrane"/>
    <property type="evidence" value="ECO:0007669"/>
    <property type="project" value="UniProtKB-SubCell"/>
</dbReference>
<feature type="transmembrane region" description="Helical" evidence="9">
    <location>
        <begin position="210"/>
        <end position="233"/>
    </location>
</feature>
<dbReference type="Gene3D" id="1.10.287.950">
    <property type="entry name" value="Methyl-accepting chemotaxis protein"/>
    <property type="match status" value="1"/>
</dbReference>
<evidence type="ECO:0000256" key="7">
    <source>
        <dbReference type="ARBA" id="ARBA00029447"/>
    </source>
</evidence>
<sequence length="593" mass="65445">MKSLKGKITLNFIIVITILVVAGFFGTQMATTKLKMDFINSYKTSLLLDYDEMIKSQVQSSVAILEYFYNLQQAGELSEDEAKYQAKETIKSMRYGTEGYMWIDSLDYTLIGHPMVPDKEGTTRFEVKDPDGNFVIQNIINAVKDPNQNGFTEYLWEKPQDVGTGNLTVKRAYSELFTPWQWVVSTGNYVDHLDNTVHNRTVEIEKNINAVIYTVLSVLLVLALISYVVAMLLSKNLSAPLEKISSSIIENEDGSISIKPIEINSSDEIGQVANKLSILVEQIKTQLDSTGNISHNIEELSRNFLASLNNSKNAISEVSFAVESISSGASEQAMETERGATRALELGEAIKTEQEQLSYLVNEINNIKKIKDAGLSVIEDLKLKMQETNKSSNKVLEAVSTTSTFSDKISFASQTISNISAQTNLLALNASIEAARAGDHGKGFAVVAEEIRKLAEQSAESTKEIESTIKELQQKSYFSLKVMEETGVSLQEQTQAAEASMTNFNSIANEVDKITSRISLLEASSSTVSSIKNEILQVLEGLSATAQQNSAATEEVSASLTNQLHNIEDIKMSSEQLTYLSDSLNEHISKFKI</sequence>
<reference evidence="12 13" key="1">
    <citation type="submission" date="2019-03" db="EMBL/GenBank/DDBJ databases">
        <title>Genomic Encyclopedia of Type Strains, Phase IV (KMG-IV): sequencing the most valuable type-strain genomes for metagenomic binning, comparative biology and taxonomic classification.</title>
        <authorList>
            <person name="Goeker M."/>
        </authorList>
    </citation>
    <scope>NUCLEOTIDE SEQUENCE [LARGE SCALE GENOMIC DNA]</scope>
    <source>
        <strain evidence="12 13">DSM 100013</strain>
    </source>
</reference>
<evidence type="ECO:0000256" key="8">
    <source>
        <dbReference type="PROSITE-ProRule" id="PRU00284"/>
    </source>
</evidence>
<comment type="caution">
    <text evidence="12">The sequence shown here is derived from an EMBL/GenBank/DDBJ whole genome shotgun (WGS) entry which is preliminary data.</text>
</comment>
<dbReference type="Gene3D" id="3.30.450.20">
    <property type="entry name" value="PAS domain"/>
    <property type="match status" value="1"/>
</dbReference>
<evidence type="ECO:0000256" key="9">
    <source>
        <dbReference type="SAM" id="Phobius"/>
    </source>
</evidence>
<dbReference type="SMART" id="SM01049">
    <property type="entry name" value="Cache_2"/>
    <property type="match status" value="1"/>
</dbReference>
<proteinExistence type="inferred from homology"/>
<evidence type="ECO:0000313" key="13">
    <source>
        <dbReference type="Proteomes" id="UP000295504"/>
    </source>
</evidence>
<dbReference type="RefSeq" id="WP_165913653.1">
    <property type="nucleotide sequence ID" value="NZ_CP058648.1"/>
</dbReference>
<dbReference type="AlphaFoldDB" id="A0A4R2U685"/>
<keyword evidence="13" id="KW-1185">Reference proteome</keyword>
<keyword evidence="3 9" id="KW-0812">Transmembrane</keyword>
<dbReference type="Proteomes" id="UP000295504">
    <property type="component" value="Unassembled WGS sequence"/>
</dbReference>
<dbReference type="Pfam" id="PF17200">
    <property type="entry name" value="sCache_2"/>
    <property type="match status" value="1"/>
</dbReference>
<evidence type="ECO:0000256" key="3">
    <source>
        <dbReference type="ARBA" id="ARBA00022692"/>
    </source>
</evidence>
<evidence type="ECO:0000256" key="4">
    <source>
        <dbReference type="ARBA" id="ARBA00022989"/>
    </source>
</evidence>
<name>A0A4R2U685_9FIRM</name>
<evidence type="ECO:0000259" key="10">
    <source>
        <dbReference type="PROSITE" id="PS50111"/>
    </source>
</evidence>
<dbReference type="Gene3D" id="6.10.340.10">
    <property type="match status" value="1"/>
</dbReference>
<evidence type="ECO:0000256" key="5">
    <source>
        <dbReference type="ARBA" id="ARBA00023136"/>
    </source>
</evidence>
<dbReference type="GO" id="GO:0007165">
    <property type="term" value="P:signal transduction"/>
    <property type="evidence" value="ECO:0007669"/>
    <property type="project" value="UniProtKB-KW"/>
</dbReference>
<dbReference type="InterPro" id="IPR003660">
    <property type="entry name" value="HAMP_dom"/>
</dbReference>
<keyword evidence="6 8" id="KW-0807">Transducer</keyword>
<protein>
    <submittedName>
        <fullName evidence="12">Methyl-accepting chemotaxis sensory transducer with Cache sensor</fullName>
    </submittedName>
</protein>
<feature type="domain" description="HAMP" evidence="11">
    <location>
        <begin position="235"/>
        <end position="288"/>
    </location>
</feature>
<feature type="transmembrane region" description="Helical" evidence="9">
    <location>
        <begin position="12"/>
        <end position="31"/>
    </location>
</feature>
<dbReference type="Pfam" id="PF00015">
    <property type="entry name" value="MCPsignal"/>
    <property type="match status" value="1"/>
</dbReference>
<accession>A0A4R2U685</accession>
<dbReference type="PANTHER" id="PTHR32089">
    <property type="entry name" value="METHYL-ACCEPTING CHEMOTAXIS PROTEIN MCPB"/>
    <property type="match status" value="1"/>
</dbReference>
<evidence type="ECO:0000259" key="11">
    <source>
        <dbReference type="PROSITE" id="PS50885"/>
    </source>
</evidence>
<comment type="similarity">
    <text evidence="7">Belongs to the methyl-accepting chemotaxis (MCP) protein family.</text>
</comment>
<dbReference type="PROSITE" id="PS50885">
    <property type="entry name" value="HAMP"/>
    <property type="match status" value="1"/>
</dbReference>
<evidence type="ECO:0000256" key="2">
    <source>
        <dbReference type="ARBA" id="ARBA00022475"/>
    </source>
</evidence>
<evidence type="ECO:0000256" key="1">
    <source>
        <dbReference type="ARBA" id="ARBA00004651"/>
    </source>
</evidence>
<dbReference type="SUPFAM" id="SSF58104">
    <property type="entry name" value="Methyl-accepting chemotaxis protein (MCP) signaling domain"/>
    <property type="match status" value="1"/>
</dbReference>
<comment type="subcellular location">
    <subcellularLocation>
        <location evidence="1">Cell membrane</location>
        <topology evidence="1">Multi-pass membrane protein</topology>
    </subcellularLocation>
</comment>
<dbReference type="EMBL" id="SLYC01000010">
    <property type="protein sequence ID" value="TCQ03243.1"/>
    <property type="molecule type" value="Genomic_DNA"/>
</dbReference>
<keyword evidence="4 9" id="KW-1133">Transmembrane helix</keyword>
<keyword evidence="5 9" id="KW-0472">Membrane</keyword>
<keyword evidence="2" id="KW-1003">Cell membrane</keyword>
<organism evidence="12 13">
    <name type="scientific">Serpentinicella alkaliphila</name>
    <dbReference type="NCBI Taxonomy" id="1734049"/>
    <lineage>
        <taxon>Bacteria</taxon>
        <taxon>Bacillati</taxon>
        <taxon>Bacillota</taxon>
        <taxon>Clostridia</taxon>
        <taxon>Peptostreptococcales</taxon>
        <taxon>Natronincolaceae</taxon>
        <taxon>Serpentinicella</taxon>
    </lineage>
</organism>
<evidence type="ECO:0000256" key="6">
    <source>
        <dbReference type="ARBA" id="ARBA00023224"/>
    </source>
</evidence>
<dbReference type="PROSITE" id="PS50111">
    <property type="entry name" value="CHEMOTAXIS_TRANSDUC_2"/>
    <property type="match status" value="1"/>
</dbReference>